<organism evidence="1 2">
    <name type="scientific">Amborella trichopoda</name>
    <dbReference type="NCBI Taxonomy" id="13333"/>
    <lineage>
        <taxon>Eukaryota</taxon>
        <taxon>Viridiplantae</taxon>
        <taxon>Streptophyta</taxon>
        <taxon>Embryophyta</taxon>
        <taxon>Tracheophyta</taxon>
        <taxon>Spermatophyta</taxon>
        <taxon>Magnoliopsida</taxon>
        <taxon>Amborellales</taxon>
        <taxon>Amborellaceae</taxon>
        <taxon>Amborella</taxon>
    </lineage>
</organism>
<dbReference type="EMBL" id="KI392350">
    <property type="protein sequence ID" value="ERN17327.1"/>
    <property type="molecule type" value="Genomic_DNA"/>
</dbReference>
<sequence>MVKGGRKSGLGTRGREGSGYGCKYLLEKGGWRREEENGSRGEMVSSRAEMAVGCEKAGAAIEAVIWCERGKDEGKPGCRGEVEGCER</sequence>
<dbReference type="HOGENOM" id="CLU_2486343_0_0_1"/>
<dbReference type="Proteomes" id="UP000017836">
    <property type="component" value="Unassembled WGS sequence"/>
</dbReference>
<name>U5D7D0_AMBTC</name>
<protein>
    <submittedName>
        <fullName evidence="1">Uncharacterized protein</fullName>
    </submittedName>
</protein>
<proteinExistence type="predicted"/>
<accession>U5D7D0</accession>
<gene>
    <name evidence="1" type="ORF">AMTR_s00037p00104880</name>
</gene>
<dbReference type="Gramene" id="ERN17327">
    <property type="protein sequence ID" value="ERN17327"/>
    <property type="gene ID" value="AMTR_s00037p00104880"/>
</dbReference>
<keyword evidence="2" id="KW-1185">Reference proteome</keyword>
<dbReference type="AlphaFoldDB" id="U5D7D0"/>
<evidence type="ECO:0000313" key="1">
    <source>
        <dbReference type="EMBL" id="ERN17327.1"/>
    </source>
</evidence>
<reference evidence="2" key="1">
    <citation type="journal article" date="2013" name="Science">
        <title>The Amborella genome and the evolution of flowering plants.</title>
        <authorList>
            <consortium name="Amborella Genome Project"/>
        </authorList>
    </citation>
    <scope>NUCLEOTIDE SEQUENCE [LARGE SCALE GENOMIC DNA]</scope>
</reference>
<evidence type="ECO:0000313" key="2">
    <source>
        <dbReference type="Proteomes" id="UP000017836"/>
    </source>
</evidence>